<feature type="site" description="Lowers pKa of active site Cys" evidence="3">
    <location>
        <position position="287"/>
    </location>
</feature>
<evidence type="ECO:0000256" key="4">
    <source>
        <dbReference type="SAM" id="MobiDB-lite"/>
    </source>
</evidence>
<dbReference type="EMBL" id="PHIG01000007">
    <property type="protein sequence ID" value="PJK31199.1"/>
    <property type="molecule type" value="Genomic_DNA"/>
</dbReference>
<evidence type="ECO:0000256" key="2">
    <source>
        <dbReference type="PIRSR" id="PIRSR015753-2"/>
    </source>
</evidence>
<dbReference type="Pfam" id="PF13410">
    <property type="entry name" value="GST_C_2"/>
    <property type="match status" value="1"/>
</dbReference>
<dbReference type="SUPFAM" id="SSF52833">
    <property type="entry name" value="Thioredoxin-like"/>
    <property type="match status" value="1"/>
</dbReference>
<dbReference type="GO" id="GO:0004364">
    <property type="term" value="F:glutathione transferase activity"/>
    <property type="evidence" value="ECO:0007669"/>
    <property type="project" value="InterPro"/>
</dbReference>
<dbReference type="SFLD" id="SFLDS00019">
    <property type="entry name" value="Glutathione_Transferase_(cytos"/>
    <property type="match status" value="1"/>
</dbReference>
<evidence type="ECO:0000313" key="6">
    <source>
        <dbReference type="EMBL" id="PJK31199.1"/>
    </source>
</evidence>
<accession>A0A2M9G656</accession>
<dbReference type="InterPro" id="IPR010987">
    <property type="entry name" value="Glutathione-S-Trfase_C-like"/>
</dbReference>
<evidence type="ECO:0000259" key="5">
    <source>
        <dbReference type="PROSITE" id="PS50405"/>
    </source>
</evidence>
<dbReference type="Pfam" id="PF13409">
    <property type="entry name" value="GST_N_2"/>
    <property type="match status" value="1"/>
</dbReference>
<proteinExistence type="predicted"/>
<feature type="active site" description="Nucleophile" evidence="1">
    <location>
        <position position="54"/>
    </location>
</feature>
<feature type="active site" description="Proton donor/acceptor" evidence="1">
    <location>
        <position position="186"/>
    </location>
</feature>
<dbReference type="InterPro" id="IPR040079">
    <property type="entry name" value="Glutathione_S-Trfase"/>
</dbReference>
<feature type="binding site" evidence="2">
    <location>
        <begin position="121"/>
        <end position="124"/>
    </location>
    <ligand>
        <name>glutathione</name>
        <dbReference type="ChEBI" id="CHEBI:57925"/>
    </ligand>
</feature>
<name>A0A2M9G656_9PROT</name>
<dbReference type="SFLD" id="SFLDG01206">
    <property type="entry name" value="Xi.1"/>
    <property type="match status" value="1"/>
</dbReference>
<evidence type="ECO:0000256" key="1">
    <source>
        <dbReference type="PIRSR" id="PIRSR015753-1"/>
    </source>
</evidence>
<dbReference type="InterPro" id="IPR016639">
    <property type="entry name" value="GST_Omega/GSH"/>
</dbReference>
<dbReference type="GO" id="GO:0005737">
    <property type="term" value="C:cytoplasm"/>
    <property type="evidence" value="ECO:0007669"/>
    <property type="project" value="TreeGrafter"/>
</dbReference>
<dbReference type="RefSeq" id="WP_109796183.1">
    <property type="nucleotide sequence ID" value="NZ_PHIG01000007.1"/>
</dbReference>
<dbReference type="AlphaFoldDB" id="A0A2M9G656"/>
<feature type="site" description="Lowers pKa of active site Cys" evidence="3">
    <location>
        <position position="244"/>
    </location>
</feature>
<dbReference type="PROSITE" id="PS50405">
    <property type="entry name" value="GST_CTER"/>
    <property type="match status" value="1"/>
</dbReference>
<dbReference type="PIRSF" id="PIRSF015753">
    <property type="entry name" value="GST"/>
    <property type="match status" value="1"/>
</dbReference>
<feature type="binding site" evidence="2">
    <location>
        <position position="87"/>
    </location>
    <ligand>
        <name>glutathione</name>
        <dbReference type="ChEBI" id="CHEBI:57925"/>
    </ligand>
</feature>
<feature type="compositionally biased region" description="Basic and acidic residues" evidence="4">
    <location>
        <begin position="8"/>
        <end position="21"/>
    </location>
</feature>
<feature type="domain" description="GST C-terminal" evidence="5">
    <location>
        <begin position="163"/>
        <end position="287"/>
    </location>
</feature>
<comment type="caution">
    <text evidence="6">The sequence shown here is derived from an EMBL/GenBank/DDBJ whole genome shotgun (WGS) entry which is preliminary data.</text>
</comment>
<keyword evidence="7" id="KW-1185">Reference proteome</keyword>
<dbReference type="InterPro" id="IPR036282">
    <property type="entry name" value="Glutathione-S-Trfase_C_sf"/>
</dbReference>
<feature type="binding site" evidence="2">
    <location>
        <begin position="139"/>
        <end position="140"/>
    </location>
    <ligand>
        <name>glutathione</name>
        <dbReference type="ChEBI" id="CHEBI:57925"/>
    </ligand>
</feature>
<dbReference type="PANTHER" id="PTHR32419:SF6">
    <property type="entry name" value="GLUTATHIONE S-TRANSFERASE OMEGA-LIKE 1-RELATED"/>
    <property type="match status" value="1"/>
</dbReference>
<reference evidence="6 7" key="1">
    <citation type="submission" date="2017-11" db="EMBL/GenBank/DDBJ databases">
        <title>Draft genome sequence of Rhizobiales bacterium SY3-13.</title>
        <authorList>
            <person name="Sun C."/>
        </authorList>
    </citation>
    <scope>NUCLEOTIDE SEQUENCE [LARGE SCALE GENOMIC DNA]</scope>
    <source>
        <strain evidence="6 7">SY3-13</strain>
    </source>
</reference>
<protein>
    <submittedName>
        <fullName evidence="6">Glutathione-dependent reductase</fullName>
    </submittedName>
</protein>
<dbReference type="InterPro" id="IPR036249">
    <property type="entry name" value="Thioredoxin-like_sf"/>
</dbReference>
<dbReference type="Gene3D" id="1.20.1050.10">
    <property type="match status" value="1"/>
</dbReference>
<dbReference type="PANTHER" id="PTHR32419">
    <property type="entry name" value="GLUTATHIONYL-HYDROQUINONE REDUCTASE"/>
    <property type="match status" value="1"/>
</dbReference>
<dbReference type="InterPro" id="IPR047047">
    <property type="entry name" value="GST_Omega-like_C"/>
</dbReference>
<sequence length="320" mass="37300">MGLLENGVWRDKPREPGKKGEFVRKDAQLRNWVGKGGEFPPESGRYHLYVSYACPWAHRTLIFRKLKGLADHISFSVVHPLMLENGWELTTDFEGATGDPVNGFTYLHQVYTANDPAYTGRVSVPVLWDRKTGRIVSNESAEIIRMLNSEFDDLTGNTDDYYPEDLRNEIDLVNERVYETVNNGVYRSGFARTQDAYEEAVTELFDTMDWLEDRLSKQRYLAGDRVTEADWRLFPTMIRFDHVYHGHFKCNRNRLIEFPNLFGLTRELYQWPGVAETVNMEHIRWHYYYSHPWVNPTRVVSIGPEIDFGAPHGRERLKAA</sequence>
<feature type="region of interest" description="Disordered" evidence="4">
    <location>
        <begin position="1"/>
        <end position="21"/>
    </location>
</feature>
<evidence type="ECO:0000313" key="7">
    <source>
        <dbReference type="Proteomes" id="UP000229498"/>
    </source>
</evidence>
<dbReference type="Gene3D" id="3.40.30.10">
    <property type="entry name" value="Glutaredoxin"/>
    <property type="match status" value="1"/>
</dbReference>
<dbReference type="Proteomes" id="UP000229498">
    <property type="component" value="Unassembled WGS sequence"/>
</dbReference>
<dbReference type="SUPFAM" id="SSF47616">
    <property type="entry name" value="GST C-terminal domain-like"/>
    <property type="match status" value="1"/>
</dbReference>
<gene>
    <name evidence="6" type="ORF">CVT23_02930</name>
</gene>
<organism evidence="6 7">
    <name type="scientific">Minwuia thermotolerans</name>
    <dbReference type="NCBI Taxonomy" id="2056226"/>
    <lineage>
        <taxon>Bacteria</taxon>
        <taxon>Pseudomonadati</taxon>
        <taxon>Pseudomonadota</taxon>
        <taxon>Alphaproteobacteria</taxon>
        <taxon>Minwuiales</taxon>
        <taxon>Minwuiaceae</taxon>
        <taxon>Minwuia</taxon>
    </lineage>
</organism>
<dbReference type="InterPro" id="IPR004045">
    <property type="entry name" value="Glutathione_S-Trfase_N"/>
</dbReference>
<dbReference type="SFLD" id="SFLDG01148">
    <property type="entry name" value="Xi_(cytGST)"/>
    <property type="match status" value="1"/>
</dbReference>
<dbReference type="FunFam" id="3.40.30.10:FF:000058">
    <property type="entry name" value="Glutathione S-transferase, omega"/>
    <property type="match status" value="1"/>
</dbReference>
<evidence type="ECO:0000256" key="3">
    <source>
        <dbReference type="PIRSR" id="PIRSR015753-3"/>
    </source>
</evidence>
<dbReference type="OrthoDB" id="9810080at2"/>
<dbReference type="CDD" id="cd03190">
    <property type="entry name" value="GST_C_Omega_like"/>
    <property type="match status" value="1"/>
</dbReference>